<dbReference type="CTD" id="6759117"/>
<evidence type="ECO:0000313" key="1">
    <source>
        <dbReference type="EMBL" id="EDV19571.1"/>
    </source>
</evidence>
<proteinExistence type="predicted"/>
<feature type="non-terminal residue" evidence="1">
    <location>
        <position position="1"/>
    </location>
</feature>
<dbReference type="HOGENOM" id="CLU_3056536_0_0_1"/>
<dbReference type="AlphaFoldDB" id="B3SCD7"/>
<sequence>RIIFTDEATFYANGTVASQNSRCWSKVKPSFFFTKSRQAEKVTVWCAFQVNAII</sequence>
<dbReference type="RefSeq" id="XP_002117904.1">
    <property type="nucleotide sequence ID" value="XM_002117868.1"/>
</dbReference>
<accession>B3SCD7</accession>
<dbReference type="KEGG" id="tad:TRIADDRAFT_4249"/>
<dbReference type="InterPro" id="IPR036397">
    <property type="entry name" value="RNaseH_sf"/>
</dbReference>
<dbReference type="InParanoid" id="B3SCD7"/>
<gene>
    <name evidence="1" type="ORF">TRIADDRAFT_4249</name>
</gene>
<keyword evidence="2" id="KW-1185">Reference proteome</keyword>
<dbReference type="OrthoDB" id="10066061at2759"/>
<dbReference type="Proteomes" id="UP000009022">
    <property type="component" value="Unassembled WGS sequence"/>
</dbReference>
<organism evidence="1 2">
    <name type="scientific">Trichoplax adhaerens</name>
    <name type="common">Trichoplax reptans</name>
    <dbReference type="NCBI Taxonomy" id="10228"/>
    <lineage>
        <taxon>Eukaryota</taxon>
        <taxon>Metazoa</taxon>
        <taxon>Placozoa</taxon>
        <taxon>Uniplacotomia</taxon>
        <taxon>Trichoplacea</taxon>
        <taxon>Trichoplacidae</taxon>
        <taxon>Trichoplax</taxon>
    </lineage>
</organism>
<protein>
    <submittedName>
        <fullName evidence="1">Uncharacterized protein</fullName>
    </submittedName>
</protein>
<name>B3SCD7_TRIAD</name>
<dbReference type="GO" id="GO:0003676">
    <property type="term" value="F:nucleic acid binding"/>
    <property type="evidence" value="ECO:0007669"/>
    <property type="project" value="InterPro"/>
</dbReference>
<reference evidence="1 2" key="1">
    <citation type="journal article" date="2008" name="Nature">
        <title>The Trichoplax genome and the nature of placozoans.</title>
        <authorList>
            <person name="Srivastava M."/>
            <person name="Begovic E."/>
            <person name="Chapman J."/>
            <person name="Putnam N.H."/>
            <person name="Hellsten U."/>
            <person name="Kawashima T."/>
            <person name="Kuo A."/>
            <person name="Mitros T."/>
            <person name="Salamov A."/>
            <person name="Carpenter M.L."/>
            <person name="Signorovitch A.Y."/>
            <person name="Moreno M.A."/>
            <person name="Kamm K."/>
            <person name="Grimwood J."/>
            <person name="Schmutz J."/>
            <person name="Shapiro H."/>
            <person name="Grigoriev I.V."/>
            <person name="Buss L.W."/>
            <person name="Schierwater B."/>
            <person name="Dellaporta S.L."/>
            <person name="Rokhsar D.S."/>
        </authorList>
    </citation>
    <scope>NUCLEOTIDE SEQUENCE [LARGE SCALE GENOMIC DNA]</scope>
    <source>
        <strain evidence="1 2">Grell-BS-1999</strain>
    </source>
</reference>
<dbReference type="GeneID" id="6759117"/>
<dbReference type="EMBL" id="DS985270">
    <property type="protein sequence ID" value="EDV19571.1"/>
    <property type="molecule type" value="Genomic_DNA"/>
</dbReference>
<evidence type="ECO:0000313" key="2">
    <source>
        <dbReference type="Proteomes" id="UP000009022"/>
    </source>
</evidence>
<feature type="non-terminal residue" evidence="1">
    <location>
        <position position="54"/>
    </location>
</feature>
<dbReference type="Gene3D" id="3.30.420.10">
    <property type="entry name" value="Ribonuclease H-like superfamily/Ribonuclease H"/>
    <property type="match status" value="1"/>
</dbReference>